<dbReference type="Gene3D" id="3.10.20.90">
    <property type="entry name" value="Phosphatidylinositol 3-kinase Catalytic Subunit, Chain A, domain 1"/>
    <property type="match status" value="1"/>
</dbReference>
<dbReference type="Gene3D" id="1.10.8.10">
    <property type="entry name" value="DNA helicase RuvA subunit, C-terminal domain"/>
    <property type="match status" value="1"/>
</dbReference>
<evidence type="ECO:0000259" key="6">
    <source>
        <dbReference type="PROSITE" id="PS50033"/>
    </source>
</evidence>
<dbReference type="EMBL" id="PYSW02000014">
    <property type="protein sequence ID" value="KAG2386945.1"/>
    <property type="molecule type" value="Genomic_DNA"/>
</dbReference>
<feature type="domain" description="UBX" evidence="6">
    <location>
        <begin position="209"/>
        <end position="287"/>
    </location>
</feature>
<feature type="compositionally biased region" description="Low complexity" evidence="4">
    <location>
        <begin position="190"/>
        <end position="209"/>
    </location>
</feature>
<feature type="region of interest" description="Disordered" evidence="4">
    <location>
        <begin position="78"/>
        <end position="112"/>
    </location>
</feature>
<feature type="compositionally biased region" description="Low complexity" evidence="4">
    <location>
        <begin position="78"/>
        <end position="101"/>
    </location>
</feature>
<keyword evidence="3" id="KW-0175">Coiled coil</keyword>
<dbReference type="InterPro" id="IPR029071">
    <property type="entry name" value="Ubiquitin-like_domsf"/>
</dbReference>
<dbReference type="GO" id="GO:0031397">
    <property type="term" value="P:negative regulation of protein ubiquitination"/>
    <property type="evidence" value="ECO:0007669"/>
    <property type="project" value="TreeGrafter"/>
</dbReference>
<dbReference type="Pfam" id="PF22562">
    <property type="entry name" value="UBA_7"/>
    <property type="match status" value="1"/>
</dbReference>
<dbReference type="PANTHER" id="PTHR46340">
    <property type="entry name" value="UBX DOMAIN-CONTAINING PROTEIN 1"/>
    <property type="match status" value="1"/>
</dbReference>
<dbReference type="PANTHER" id="PTHR46340:SF1">
    <property type="entry name" value="UBX DOMAIN-CONTAINING PROTEIN 1"/>
    <property type="match status" value="1"/>
</dbReference>
<dbReference type="SMART" id="SM00166">
    <property type="entry name" value="UBX"/>
    <property type="match status" value="1"/>
</dbReference>
<name>A0AA88GQA9_NAELO</name>
<gene>
    <name evidence="7" type="ORF">C9374_001980</name>
</gene>
<dbReference type="InterPro" id="IPR009060">
    <property type="entry name" value="UBA-like_sf"/>
</dbReference>
<evidence type="ECO:0000256" key="1">
    <source>
        <dbReference type="ARBA" id="ARBA00004496"/>
    </source>
</evidence>
<dbReference type="RefSeq" id="XP_044550937.1">
    <property type="nucleotide sequence ID" value="XM_044691347.1"/>
</dbReference>
<dbReference type="InterPro" id="IPR001012">
    <property type="entry name" value="UBX_dom"/>
</dbReference>
<comment type="subcellular location">
    <subcellularLocation>
        <location evidence="1">Cytoplasm</location>
    </subcellularLocation>
</comment>
<dbReference type="GO" id="GO:0032435">
    <property type="term" value="P:negative regulation of proteasomal ubiquitin-dependent protein catabolic process"/>
    <property type="evidence" value="ECO:0007669"/>
    <property type="project" value="TreeGrafter"/>
</dbReference>
<keyword evidence="8" id="KW-1185">Reference proteome</keyword>
<reference evidence="7 8" key="1">
    <citation type="journal article" date="2018" name="BMC Genomics">
        <title>The genome of Naegleria lovaniensis, the basis for a comparative approach to unravel pathogenicity factors of the human pathogenic amoeba N. fowleri.</title>
        <authorList>
            <person name="Liechti N."/>
            <person name="Schurch N."/>
            <person name="Bruggmann R."/>
            <person name="Wittwer M."/>
        </authorList>
    </citation>
    <scope>NUCLEOTIDE SEQUENCE [LARGE SCALE GENOMIC DNA]</scope>
    <source>
        <strain evidence="7 8">ATCC 30569</strain>
    </source>
</reference>
<accession>A0AA88GQA9</accession>
<dbReference type="SUPFAM" id="SSF46934">
    <property type="entry name" value="UBA-like"/>
    <property type="match status" value="1"/>
</dbReference>
<dbReference type="GO" id="GO:0005634">
    <property type="term" value="C:nucleus"/>
    <property type="evidence" value="ECO:0007669"/>
    <property type="project" value="TreeGrafter"/>
</dbReference>
<feature type="compositionally biased region" description="Low complexity" evidence="4">
    <location>
        <begin position="327"/>
        <end position="342"/>
    </location>
</feature>
<feature type="compositionally biased region" description="Polar residues" evidence="4">
    <location>
        <begin position="103"/>
        <end position="112"/>
    </location>
</feature>
<dbReference type="PROSITE" id="PS50033">
    <property type="entry name" value="UBX"/>
    <property type="match status" value="1"/>
</dbReference>
<dbReference type="AlphaFoldDB" id="A0AA88GQA9"/>
<dbReference type="Proteomes" id="UP000816034">
    <property type="component" value="Unassembled WGS sequence"/>
</dbReference>
<evidence type="ECO:0000313" key="7">
    <source>
        <dbReference type="EMBL" id="KAG2386945.1"/>
    </source>
</evidence>
<feature type="compositionally biased region" description="Low complexity" evidence="4">
    <location>
        <begin position="303"/>
        <end position="314"/>
    </location>
</feature>
<feature type="region of interest" description="Disordered" evidence="4">
    <location>
        <begin position="171"/>
        <end position="213"/>
    </location>
</feature>
<keyword evidence="2" id="KW-0963">Cytoplasm</keyword>
<dbReference type="InterPro" id="IPR015940">
    <property type="entry name" value="UBA"/>
</dbReference>
<dbReference type="CDD" id="cd01767">
    <property type="entry name" value="UBX"/>
    <property type="match status" value="1"/>
</dbReference>
<evidence type="ECO:0008006" key="9">
    <source>
        <dbReference type="Google" id="ProtNLM"/>
    </source>
</evidence>
<dbReference type="Pfam" id="PF00789">
    <property type="entry name" value="UBX"/>
    <property type="match status" value="1"/>
</dbReference>
<comment type="caution">
    <text evidence="7">The sequence shown here is derived from an EMBL/GenBank/DDBJ whole genome shotgun (WGS) entry which is preliminary data.</text>
</comment>
<feature type="domain" description="UBA" evidence="5">
    <location>
        <begin position="19"/>
        <end position="67"/>
    </location>
</feature>
<evidence type="ECO:0000259" key="5">
    <source>
        <dbReference type="PROSITE" id="PS50030"/>
    </source>
</evidence>
<dbReference type="SUPFAM" id="SSF54236">
    <property type="entry name" value="Ubiquitin-like"/>
    <property type="match status" value="1"/>
</dbReference>
<evidence type="ECO:0000256" key="2">
    <source>
        <dbReference type="ARBA" id="ARBA00022490"/>
    </source>
</evidence>
<feature type="compositionally biased region" description="Basic and acidic residues" evidence="4">
    <location>
        <begin position="171"/>
        <end position="180"/>
    </location>
</feature>
<evidence type="ECO:0000313" key="8">
    <source>
        <dbReference type="Proteomes" id="UP000816034"/>
    </source>
</evidence>
<dbReference type="GO" id="GO:0005737">
    <property type="term" value="C:cytoplasm"/>
    <property type="evidence" value="ECO:0007669"/>
    <property type="project" value="UniProtKB-SubCell"/>
</dbReference>
<proteinExistence type="predicted"/>
<dbReference type="PROSITE" id="PS50030">
    <property type="entry name" value="UBA"/>
    <property type="match status" value="1"/>
</dbReference>
<protein>
    <recommendedName>
        <fullName evidence="9">UBX domain-containing protein</fullName>
    </recommendedName>
</protein>
<feature type="region of interest" description="Disordered" evidence="4">
    <location>
        <begin position="303"/>
        <end position="342"/>
    </location>
</feature>
<evidence type="ECO:0000256" key="3">
    <source>
        <dbReference type="ARBA" id="ARBA00023054"/>
    </source>
</evidence>
<evidence type="ECO:0000256" key="4">
    <source>
        <dbReference type="SAM" id="MobiDB-lite"/>
    </source>
</evidence>
<organism evidence="7 8">
    <name type="scientific">Naegleria lovaniensis</name>
    <name type="common">Amoeba</name>
    <dbReference type="NCBI Taxonomy" id="51637"/>
    <lineage>
        <taxon>Eukaryota</taxon>
        <taxon>Discoba</taxon>
        <taxon>Heterolobosea</taxon>
        <taxon>Tetramitia</taxon>
        <taxon>Eutetramitia</taxon>
        <taxon>Vahlkampfiidae</taxon>
        <taxon>Naegleria</taxon>
    </lineage>
</organism>
<dbReference type="GO" id="GO:0036435">
    <property type="term" value="F:K48-linked polyubiquitin modification-dependent protein binding"/>
    <property type="evidence" value="ECO:0007669"/>
    <property type="project" value="TreeGrafter"/>
</dbReference>
<sequence>MSNPQAPSSTLRLGGNRSKIDHDSVVVNPVMSATLIDMGFSKFKSNRALQMVNNVSIDAAIQYIYDHFNELDQEELITGGDTSSDTLSSTTTTTSSPTIPTRSEINTSSNDTSSPLMAGIPAIHHNPNKLKGDSIENKLAFAERERLKEQERLKKEKMEEKKRIKALKEQMKREKEEKMSKQQTGGAIVPSTATTTTTTTTSASTSTPSDQSNALIQVRLPSGTTEKVQLTANDNLNGLYAAISSQLDPNEAYSILTTFPRKEFFAEDWNQTTLKQAGLVPKGSVIVQLTKNKGMIIKASTTMPTTTTPTITPPSGHMSDDSDDENGGTISSSGSGRILGSSSQVIPEESALRTILNSSVNFNKDSYTLLLCEKQWILSKLESSSDDSQHVVYRHLGDSHLTGSSLNECVLYSALGHVSMSSNGETMVGTWRFTQQHGGICIEITCQNMVQIMLIESLTNECLILKRFDK</sequence>
<dbReference type="GeneID" id="68094436"/>
<dbReference type="GO" id="GO:1903094">
    <property type="term" value="P:negative regulation of protein K48-linked deubiquitination"/>
    <property type="evidence" value="ECO:0007669"/>
    <property type="project" value="TreeGrafter"/>
</dbReference>